<gene>
    <name evidence="7" type="ORF">GCM10008967_18680</name>
</gene>
<dbReference type="InterPro" id="IPR016991">
    <property type="entry name" value="UCP032178"/>
</dbReference>
<evidence type="ECO:0000256" key="3">
    <source>
        <dbReference type="ARBA" id="ARBA00022692"/>
    </source>
</evidence>
<name>A0ABN0W836_9BACI</name>
<keyword evidence="4 6" id="KW-1133">Transmembrane helix</keyword>
<evidence type="ECO:0000256" key="2">
    <source>
        <dbReference type="ARBA" id="ARBA00008053"/>
    </source>
</evidence>
<evidence type="ECO:0000256" key="6">
    <source>
        <dbReference type="SAM" id="Phobius"/>
    </source>
</evidence>
<evidence type="ECO:0000256" key="4">
    <source>
        <dbReference type="ARBA" id="ARBA00022989"/>
    </source>
</evidence>
<accession>A0ABN0W836</accession>
<dbReference type="EMBL" id="BAAADJ010000019">
    <property type="protein sequence ID" value="GAA0328446.1"/>
    <property type="molecule type" value="Genomic_DNA"/>
</dbReference>
<comment type="subcellular location">
    <subcellularLocation>
        <location evidence="1">Cell membrane</location>
    </subcellularLocation>
</comment>
<evidence type="ECO:0000313" key="8">
    <source>
        <dbReference type="Proteomes" id="UP001500782"/>
    </source>
</evidence>
<sequence>MNIWVMILFLGSIGAVIGGITNFLAIKMLFRPYNPIYIGKFKLPFTPGLIPKRRDELAQQLGKLVVEHLITKERLENRLLTGSFKEEMTELVQQEAKKLLVSEKSIQHVLEGLGIHDMEERADHFINEKVEAAYLKIMEKYGESTIGQTLPEELKGDIRNKIHVITSYILEKGEAYFSSAEGKWRIQKMADDFMQNRGMLGNMLQMFLGNVNLVDKIQPEIIKFIRNEGTHDLLYSLFCNEWDKLQEQKLEEIEGKFDREQIVTLFQNVVRNAVPVHSLLQKSVKETIDPFSNSIIHTFIPKLVDIGGKGIVTNLDQLLAKLQIDQLVQEQVKSFSLERVEEMVLSITRSELKMITYLGALLGGVIGVIQSVILQVIA</sequence>
<comment type="similarity">
    <text evidence="2">Belongs to the UPF0754 family.</text>
</comment>
<proteinExistence type="inferred from homology"/>
<evidence type="ECO:0000313" key="7">
    <source>
        <dbReference type="EMBL" id="GAA0328446.1"/>
    </source>
</evidence>
<dbReference type="InterPro" id="IPR007383">
    <property type="entry name" value="DUF445"/>
</dbReference>
<organism evidence="7 8">
    <name type="scientific">Bacillus carboniphilus</name>
    <dbReference type="NCBI Taxonomy" id="86663"/>
    <lineage>
        <taxon>Bacteria</taxon>
        <taxon>Bacillati</taxon>
        <taxon>Bacillota</taxon>
        <taxon>Bacilli</taxon>
        <taxon>Bacillales</taxon>
        <taxon>Bacillaceae</taxon>
        <taxon>Bacillus</taxon>
    </lineage>
</organism>
<dbReference type="PANTHER" id="PTHR35791:SF1">
    <property type="entry name" value="UPF0754 MEMBRANE PROTEIN YHEB"/>
    <property type="match status" value="1"/>
</dbReference>
<keyword evidence="3 6" id="KW-0812">Transmembrane</keyword>
<dbReference type="PIRSF" id="PIRSF032178">
    <property type="entry name" value="UCP032178"/>
    <property type="match status" value="1"/>
</dbReference>
<evidence type="ECO:0000256" key="1">
    <source>
        <dbReference type="ARBA" id="ARBA00004236"/>
    </source>
</evidence>
<keyword evidence="5 6" id="KW-0472">Membrane</keyword>
<dbReference type="Proteomes" id="UP001500782">
    <property type="component" value="Unassembled WGS sequence"/>
</dbReference>
<keyword evidence="8" id="KW-1185">Reference proteome</keyword>
<reference evidence="7 8" key="1">
    <citation type="journal article" date="2019" name="Int. J. Syst. Evol. Microbiol.">
        <title>The Global Catalogue of Microorganisms (GCM) 10K type strain sequencing project: providing services to taxonomists for standard genome sequencing and annotation.</title>
        <authorList>
            <consortium name="The Broad Institute Genomics Platform"/>
            <consortium name="The Broad Institute Genome Sequencing Center for Infectious Disease"/>
            <person name="Wu L."/>
            <person name="Ma J."/>
        </authorList>
    </citation>
    <scope>NUCLEOTIDE SEQUENCE [LARGE SCALE GENOMIC DNA]</scope>
    <source>
        <strain evidence="7 8">JCM 9731</strain>
    </source>
</reference>
<dbReference type="RefSeq" id="WP_343798464.1">
    <property type="nucleotide sequence ID" value="NZ_BAAADJ010000019.1"/>
</dbReference>
<evidence type="ECO:0000256" key="5">
    <source>
        <dbReference type="ARBA" id="ARBA00023136"/>
    </source>
</evidence>
<dbReference type="Pfam" id="PF04286">
    <property type="entry name" value="DUF445"/>
    <property type="match status" value="1"/>
</dbReference>
<dbReference type="PANTHER" id="PTHR35791">
    <property type="entry name" value="UPF0754 MEMBRANE PROTEIN YHEB"/>
    <property type="match status" value="1"/>
</dbReference>
<comment type="caution">
    <text evidence="7">The sequence shown here is derived from an EMBL/GenBank/DDBJ whole genome shotgun (WGS) entry which is preliminary data.</text>
</comment>
<feature type="transmembrane region" description="Helical" evidence="6">
    <location>
        <begin position="355"/>
        <end position="377"/>
    </location>
</feature>
<protein>
    <submittedName>
        <fullName evidence="7">DUF445 family protein</fullName>
    </submittedName>
</protein>
<feature type="transmembrane region" description="Helical" evidence="6">
    <location>
        <begin position="6"/>
        <end position="30"/>
    </location>
</feature>